<evidence type="ECO:0000313" key="8">
    <source>
        <dbReference type="Proteomes" id="UP000185578"/>
    </source>
</evidence>
<dbReference type="GO" id="GO:0016616">
    <property type="term" value="F:oxidoreductase activity, acting on the CH-OH group of donors, NAD or NADP as acceptor"/>
    <property type="evidence" value="ECO:0007669"/>
    <property type="project" value="InterPro"/>
</dbReference>
<proteinExistence type="inferred from homology"/>
<accession>A0A1Q8EKF9</accession>
<dbReference type="Proteomes" id="UP000185578">
    <property type="component" value="Unassembled WGS sequence"/>
</dbReference>
<evidence type="ECO:0000259" key="6">
    <source>
        <dbReference type="Pfam" id="PF02826"/>
    </source>
</evidence>
<dbReference type="OrthoDB" id="9805416at2"/>
<dbReference type="CDD" id="cd12169">
    <property type="entry name" value="PGDH_like_1"/>
    <property type="match status" value="1"/>
</dbReference>
<evidence type="ECO:0000256" key="1">
    <source>
        <dbReference type="ARBA" id="ARBA00005854"/>
    </source>
</evidence>
<comment type="caution">
    <text evidence="7">The sequence shown here is derived from an EMBL/GenBank/DDBJ whole genome shotgun (WGS) entry which is preliminary data.</text>
</comment>
<dbReference type="InterPro" id="IPR006140">
    <property type="entry name" value="D-isomer_DH_NAD-bd"/>
</dbReference>
<keyword evidence="3" id="KW-0520">NAD</keyword>
<dbReference type="AlphaFoldDB" id="A0A1Q8EKF9"/>
<dbReference type="InterPro" id="IPR050857">
    <property type="entry name" value="D-2-hydroxyacid_DH"/>
</dbReference>
<organism evidence="7 8">
    <name type="scientific">Pseudomonas chlororaphis</name>
    <dbReference type="NCBI Taxonomy" id="587753"/>
    <lineage>
        <taxon>Bacteria</taxon>
        <taxon>Pseudomonadati</taxon>
        <taxon>Pseudomonadota</taxon>
        <taxon>Gammaproteobacteria</taxon>
        <taxon>Pseudomonadales</taxon>
        <taxon>Pseudomonadaceae</taxon>
        <taxon>Pseudomonas</taxon>
    </lineage>
</organism>
<feature type="domain" description="D-isomer specific 2-hydroxyacid dehydrogenase NAD-binding" evidence="6">
    <location>
        <begin position="111"/>
        <end position="284"/>
    </location>
</feature>
<comment type="similarity">
    <text evidence="1 4">Belongs to the D-isomer specific 2-hydroxyacid dehydrogenase family.</text>
</comment>
<feature type="domain" description="D-isomer specific 2-hydroxyacid dehydrogenase catalytic" evidence="5">
    <location>
        <begin position="26"/>
        <end position="309"/>
    </location>
</feature>
<dbReference type="RefSeq" id="WP_075122019.1">
    <property type="nucleotide sequence ID" value="NZ_MSCT01000020.1"/>
</dbReference>
<reference evidence="7 8" key="1">
    <citation type="submission" date="2016-12" db="EMBL/GenBank/DDBJ databases">
        <authorList>
            <person name="Song W.-J."/>
            <person name="Kurnit D.M."/>
        </authorList>
    </citation>
    <scope>NUCLEOTIDE SEQUENCE [LARGE SCALE GENOMIC DNA]</scope>
    <source>
        <strain evidence="7 8">PCL1601</strain>
    </source>
</reference>
<dbReference type="SUPFAM" id="SSF52283">
    <property type="entry name" value="Formate/glycerate dehydrogenase catalytic domain-like"/>
    <property type="match status" value="1"/>
</dbReference>
<gene>
    <name evidence="7" type="ORF">BTN82_25815</name>
</gene>
<dbReference type="Pfam" id="PF00389">
    <property type="entry name" value="2-Hacid_dh"/>
    <property type="match status" value="1"/>
</dbReference>
<sequence length="323" mass="35293">MNVLIPDDYQGAAAAMPCLQMMAEHKVTCLGDLTREKQPDAILAQTECLVLIRERTPVDKALLGKMPNLRMISQTGPAGRHIDMEACTAAGVVVMEGTGSPHAPAELAWLLIMSGFRRLHEAVTAFQDGQWQVNSGRELHGRTLGILGFGKLGKRVAGFAQAFGMQVQVWGSERARAEAIEAGHTACETREAFFASSDVITLHLRLADQTRGAITFEDLSRMKPESMLVNTSRAELIAPGALERALRFGRPGYAAVDVYESEPVYHRQHPLMQLPNVLCTPHLGYVAEQSYDAYLRSAFGNILRFLSGDHSMVLNPGALNRPG</sequence>
<dbReference type="InterPro" id="IPR036291">
    <property type="entry name" value="NAD(P)-bd_dom_sf"/>
</dbReference>
<protein>
    <submittedName>
        <fullName evidence="7">3-phosphoglycerate dehydrogenase</fullName>
    </submittedName>
</protein>
<dbReference type="SUPFAM" id="SSF51735">
    <property type="entry name" value="NAD(P)-binding Rossmann-fold domains"/>
    <property type="match status" value="1"/>
</dbReference>
<dbReference type="PANTHER" id="PTHR42789">
    <property type="entry name" value="D-ISOMER SPECIFIC 2-HYDROXYACID DEHYDROGENASE FAMILY PROTEIN (AFU_ORTHOLOGUE AFUA_6G10090)"/>
    <property type="match status" value="1"/>
</dbReference>
<dbReference type="InterPro" id="IPR006139">
    <property type="entry name" value="D-isomer_2_OHA_DH_cat_dom"/>
</dbReference>
<keyword evidence="2 4" id="KW-0560">Oxidoreductase</keyword>
<evidence type="ECO:0000256" key="3">
    <source>
        <dbReference type="ARBA" id="ARBA00023027"/>
    </source>
</evidence>
<evidence type="ECO:0000256" key="4">
    <source>
        <dbReference type="RuleBase" id="RU003719"/>
    </source>
</evidence>
<dbReference type="PANTHER" id="PTHR42789:SF1">
    <property type="entry name" value="D-ISOMER SPECIFIC 2-HYDROXYACID DEHYDROGENASE FAMILY PROTEIN (AFU_ORTHOLOGUE AFUA_6G10090)"/>
    <property type="match status" value="1"/>
</dbReference>
<dbReference type="GO" id="GO:0051287">
    <property type="term" value="F:NAD binding"/>
    <property type="evidence" value="ECO:0007669"/>
    <property type="project" value="InterPro"/>
</dbReference>
<dbReference type="EMBL" id="MSCT01000020">
    <property type="protein sequence ID" value="OLF52288.1"/>
    <property type="molecule type" value="Genomic_DNA"/>
</dbReference>
<dbReference type="Pfam" id="PF02826">
    <property type="entry name" value="2-Hacid_dh_C"/>
    <property type="match status" value="1"/>
</dbReference>
<name>A0A1Q8EKF9_9PSED</name>
<evidence type="ECO:0000256" key="2">
    <source>
        <dbReference type="ARBA" id="ARBA00023002"/>
    </source>
</evidence>
<dbReference type="Gene3D" id="3.40.50.720">
    <property type="entry name" value="NAD(P)-binding Rossmann-like Domain"/>
    <property type="match status" value="2"/>
</dbReference>
<evidence type="ECO:0000313" key="7">
    <source>
        <dbReference type="EMBL" id="OLF52288.1"/>
    </source>
</evidence>
<evidence type="ECO:0000259" key="5">
    <source>
        <dbReference type="Pfam" id="PF00389"/>
    </source>
</evidence>